<dbReference type="HOGENOM" id="CLU_2440796_0_0_1"/>
<dbReference type="AlphaFoldDB" id="S8AK49"/>
<dbReference type="InterPro" id="IPR047125">
    <property type="entry name" value="DCTN5"/>
</dbReference>
<gene>
    <name evidence="6" type="ORF">H072_2726</name>
</gene>
<accession>S8AK49</accession>
<dbReference type="Proteomes" id="UP000015100">
    <property type="component" value="Unassembled WGS sequence"/>
</dbReference>
<evidence type="ECO:0000256" key="2">
    <source>
        <dbReference type="ARBA" id="ARBA00022490"/>
    </source>
</evidence>
<evidence type="ECO:0000256" key="1">
    <source>
        <dbReference type="ARBA" id="ARBA00004245"/>
    </source>
</evidence>
<evidence type="ECO:0000256" key="3">
    <source>
        <dbReference type="ARBA" id="ARBA00023212"/>
    </source>
</evidence>
<name>S8AK49_DACHA</name>
<comment type="caution">
    <text evidence="6">The sequence shown here is derived from an EMBL/GenBank/DDBJ whole genome shotgun (WGS) entry which is preliminary data.</text>
</comment>
<comment type="similarity">
    <text evidence="4">Belongs to the dynactin subunits 5/6 family. Dynactin subunit 5 subfamily.</text>
</comment>
<dbReference type="GO" id="GO:0005869">
    <property type="term" value="C:dynactin complex"/>
    <property type="evidence" value="ECO:0007669"/>
    <property type="project" value="TreeGrafter"/>
</dbReference>
<dbReference type="PANTHER" id="PTHR46126:SF1">
    <property type="entry name" value="DYNACTIN SUBUNIT 5"/>
    <property type="match status" value="1"/>
</dbReference>
<dbReference type="Pfam" id="PF21711">
    <property type="entry name" value="DCTN5"/>
    <property type="match status" value="1"/>
</dbReference>
<evidence type="ECO:0000256" key="4">
    <source>
        <dbReference type="ARBA" id="ARBA00034706"/>
    </source>
</evidence>
<dbReference type="InterPro" id="IPR011004">
    <property type="entry name" value="Trimer_LpxA-like_sf"/>
</dbReference>
<evidence type="ECO:0000256" key="5">
    <source>
        <dbReference type="ARBA" id="ARBA00034865"/>
    </source>
</evidence>
<comment type="subcellular location">
    <subcellularLocation>
        <location evidence="1">Cytoplasm</location>
        <location evidence="1">Cytoskeleton</location>
    </subcellularLocation>
</comment>
<keyword evidence="2" id="KW-0963">Cytoplasm</keyword>
<organism evidence="6 7">
    <name type="scientific">Dactylellina haptotyla (strain CBS 200.50)</name>
    <name type="common">Nematode-trapping fungus</name>
    <name type="synonym">Monacrosporium haptotylum</name>
    <dbReference type="NCBI Taxonomy" id="1284197"/>
    <lineage>
        <taxon>Eukaryota</taxon>
        <taxon>Fungi</taxon>
        <taxon>Dikarya</taxon>
        <taxon>Ascomycota</taxon>
        <taxon>Pezizomycotina</taxon>
        <taxon>Orbiliomycetes</taxon>
        <taxon>Orbiliales</taxon>
        <taxon>Orbiliaceae</taxon>
        <taxon>Dactylellina</taxon>
    </lineage>
</organism>
<keyword evidence="3" id="KW-0206">Cytoskeleton</keyword>
<evidence type="ECO:0000313" key="6">
    <source>
        <dbReference type="EMBL" id="EPS43305.1"/>
    </source>
</evidence>
<keyword evidence="7" id="KW-1185">Reference proteome</keyword>
<dbReference type="eggNOG" id="KOG3121">
    <property type="taxonomic scope" value="Eukaryota"/>
</dbReference>
<evidence type="ECO:0000313" key="7">
    <source>
        <dbReference type="Proteomes" id="UP000015100"/>
    </source>
</evidence>
<dbReference type="PANTHER" id="PTHR46126">
    <property type="entry name" value="DYNACTIN SUBUNIT 5"/>
    <property type="match status" value="1"/>
</dbReference>
<dbReference type="SUPFAM" id="SSF51161">
    <property type="entry name" value="Trimeric LpxA-like enzymes"/>
    <property type="match status" value="1"/>
</dbReference>
<reference evidence="7" key="2">
    <citation type="submission" date="2013-04" db="EMBL/GenBank/DDBJ databases">
        <title>Genomic mechanisms accounting for the adaptation to parasitism in nematode-trapping fungi.</title>
        <authorList>
            <person name="Ahren D.G."/>
        </authorList>
    </citation>
    <scope>NUCLEOTIDE SEQUENCE [LARGE SCALE GENOMIC DNA]</scope>
    <source>
        <strain evidence="7">CBS 200.50</strain>
    </source>
</reference>
<sequence length="90" mass="9509">MKLGDHVFVGEGSVIEAAVIGSYVHIGKNCVVGKFTIIKDCVRIEDGTIIAPNSVIPSFSSVEGHPGQAIGELPETAAEVLELKELYKSV</sequence>
<reference evidence="6 7" key="1">
    <citation type="journal article" date="2013" name="PLoS Genet.">
        <title>Genomic mechanisms accounting for the adaptation to parasitism in nematode-trapping fungi.</title>
        <authorList>
            <person name="Meerupati T."/>
            <person name="Andersson K.M."/>
            <person name="Friman E."/>
            <person name="Kumar D."/>
            <person name="Tunlid A."/>
            <person name="Ahren D."/>
        </authorList>
    </citation>
    <scope>NUCLEOTIDE SEQUENCE [LARGE SCALE GENOMIC DNA]</scope>
    <source>
        <strain evidence="6 7">CBS 200.50</strain>
    </source>
</reference>
<dbReference type="EMBL" id="AQGS01000082">
    <property type="protein sequence ID" value="EPS43305.1"/>
    <property type="molecule type" value="Genomic_DNA"/>
</dbReference>
<dbReference type="OMA" id="CRVAFFP"/>
<dbReference type="Gene3D" id="2.160.10.10">
    <property type="entry name" value="Hexapeptide repeat proteins"/>
    <property type="match status" value="1"/>
</dbReference>
<protein>
    <recommendedName>
        <fullName evidence="5">Dynactin subunit 5</fullName>
    </recommendedName>
</protein>
<proteinExistence type="inferred from homology"/>
<dbReference type="STRING" id="1284197.S8AK49"/>
<dbReference type="OrthoDB" id="417208at2759"/>